<keyword evidence="8" id="KW-0496">Mitochondrion</keyword>
<dbReference type="VEuPathDB" id="VectorBase:GBRI040531"/>
<comment type="similarity">
    <text evidence="2">Belongs to the ATPase d subunit family.</text>
</comment>
<dbReference type="GO" id="GO:0015986">
    <property type="term" value="P:proton motive force-driven ATP synthesis"/>
    <property type="evidence" value="ECO:0007669"/>
    <property type="project" value="InterPro"/>
</dbReference>
<dbReference type="Gene3D" id="6.10.280.70">
    <property type="match status" value="1"/>
</dbReference>
<sequence>MKENKRCKRLLMANFRRHCCTANPCFTLKLSSISSITFNFLRGLRASKRALRSASDNMAARRIAKSSINWSALAERVPPNQKAQFAAFKTRSDAYMRAVMANPETAPKIDWAHYKNLIPIPGLVDNFQKQYEALKVPYPPDNVTSQVEAQAKETKIEVDSFKKSSEQRIAQYKKDIAHLSSLLPYSQMTMEDYRDSFPDLALDSANRPTFWPHNPEEQVGYVSKEQEAARAEHAKEH</sequence>
<evidence type="ECO:0000256" key="10">
    <source>
        <dbReference type="SAM" id="MobiDB-lite"/>
    </source>
</evidence>
<evidence type="ECO:0000256" key="1">
    <source>
        <dbReference type="ARBA" id="ARBA00004273"/>
    </source>
</evidence>
<reference evidence="12" key="1">
    <citation type="submission" date="2014-03" db="EMBL/GenBank/DDBJ databases">
        <authorList>
            <person name="Aksoy S."/>
            <person name="Warren W."/>
            <person name="Wilson R.K."/>
        </authorList>
    </citation>
    <scope>NUCLEOTIDE SEQUENCE [LARGE SCALE GENOMIC DNA]</scope>
    <source>
        <strain evidence="12">IAEA</strain>
    </source>
</reference>
<dbReference type="GO" id="GO:0045259">
    <property type="term" value="C:proton-transporting ATP synthase complex"/>
    <property type="evidence" value="ECO:0007669"/>
    <property type="project" value="UniProtKB-KW"/>
</dbReference>
<keyword evidence="12" id="KW-1185">Reference proteome</keyword>
<evidence type="ECO:0000256" key="2">
    <source>
        <dbReference type="ARBA" id="ARBA00006842"/>
    </source>
</evidence>
<dbReference type="STRING" id="37001.A0A1A9X1A0"/>
<dbReference type="Proteomes" id="UP000091820">
    <property type="component" value="Unassembled WGS sequence"/>
</dbReference>
<protein>
    <submittedName>
        <fullName evidence="11">Uncharacterized protein</fullName>
    </submittedName>
</protein>
<evidence type="ECO:0000256" key="9">
    <source>
        <dbReference type="ARBA" id="ARBA00023136"/>
    </source>
</evidence>
<evidence type="ECO:0000313" key="11">
    <source>
        <dbReference type="EnsemblMetazoa" id="GBRI040531-PA"/>
    </source>
</evidence>
<keyword evidence="3" id="KW-0813">Transport</keyword>
<dbReference type="GO" id="GO:0015078">
    <property type="term" value="F:proton transmembrane transporter activity"/>
    <property type="evidence" value="ECO:0007669"/>
    <property type="project" value="InterPro"/>
</dbReference>
<dbReference type="PANTHER" id="PTHR12700">
    <property type="entry name" value="ATP SYNTHASE SUBUNIT D, MITOCHONDRIAL"/>
    <property type="match status" value="1"/>
</dbReference>
<keyword evidence="7" id="KW-0406">Ion transport</keyword>
<keyword evidence="5" id="KW-0375">Hydrogen ion transport</keyword>
<evidence type="ECO:0000256" key="6">
    <source>
        <dbReference type="ARBA" id="ARBA00022792"/>
    </source>
</evidence>
<dbReference type="InterPro" id="IPR008689">
    <property type="entry name" value="ATP_synth_F0_dsu_mt"/>
</dbReference>
<keyword evidence="4" id="KW-0138">CF(0)</keyword>
<feature type="region of interest" description="Disordered" evidence="10">
    <location>
        <begin position="208"/>
        <end position="237"/>
    </location>
</feature>
<proteinExistence type="inferred from homology"/>
<accession>A0A1A9X1A0</accession>
<evidence type="ECO:0000256" key="5">
    <source>
        <dbReference type="ARBA" id="ARBA00022781"/>
    </source>
</evidence>
<keyword evidence="6" id="KW-0999">Mitochondrion inner membrane</keyword>
<keyword evidence="9" id="KW-0472">Membrane</keyword>
<evidence type="ECO:0000313" key="12">
    <source>
        <dbReference type="Proteomes" id="UP000091820"/>
    </source>
</evidence>
<dbReference type="GO" id="GO:0005743">
    <property type="term" value="C:mitochondrial inner membrane"/>
    <property type="evidence" value="ECO:0007669"/>
    <property type="project" value="UniProtKB-SubCell"/>
</dbReference>
<organism evidence="11 12">
    <name type="scientific">Glossina brevipalpis</name>
    <dbReference type="NCBI Taxonomy" id="37001"/>
    <lineage>
        <taxon>Eukaryota</taxon>
        <taxon>Metazoa</taxon>
        <taxon>Ecdysozoa</taxon>
        <taxon>Arthropoda</taxon>
        <taxon>Hexapoda</taxon>
        <taxon>Insecta</taxon>
        <taxon>Pterygota</taxon>
        <taxon>Neoptera</taxon>
        <taxon>Endopterygota</taxon>
        <taxon>Diptera</taxon>
        <taxon>Brachycera</taxon>
        <taxon>Muscomorpha</taxon>
        <taxon>Hippoboscoidea</taxon>
        <taxon>Glossinidae</taxon>
        <taxon>Glossina</taxon>
    </lineage>
</organism>
<evidence type="ECO:0000256" key="4">
    <source>
        <dbReference type="ARBA" id="ARBA00022547"/>
    </source>
</evidence>
<feature type="compositionally biased region" description="Basic and acidic residues" evidence="10">
    <location>
        <begin position="224"/>
        <end position="237"/>
    </location>
</feature>
<evidence type="ECO:0000256" key="3">
    <source>
        <dbReference type="ARBA" id="ARBA00022448"/>
    </source>
</evidence>
<dbReference type="InterPro" id="IPR036228">
    <property type="entry name" value="ATP_synth_F0_dsu_sf_mt"/>
</dbReference>
<dbReference type="Pfam" id="PF05873">
    <property type="entry name" value="Mt_ATP-synt_D"/>
    <property type="match status" value="1"/>
</dbReference>
<evidence type="ECO:0000256" key="8">
    <source>
        <dbReference type="ARBA" id="ARBA00023128"/>
    </source>
</evidence>
<dbReference type="SUPFAM" id="SSF161065">
    <property type="entry name" value="ATP synthase D chain-like"/>
    <property type="match status" value="1"/>
</dbReference>
<evidence type="ECO:0000256" key="7">
    <source>
        <dbReference type="ARBA" id="ARBA00023065"/>
    </source>
</evidence>
<comment type="subcellular location">
    <subcellularLocation>
        <location evidence="1">Mitochondrion inner membrane</location>
    </subcellularLocation>
</comment>
<dbReference type="EnsemblMetazoa" id="GBRI040531-RA">
    <property type="protein sequence ID" value="GBRI040531-PA"/>
    <property type="gene ID" value="GBRI040531"/>
</dbReference>
<dbReference type="AlphaFoldDB" id="A0A1A9X1A0"/>
<name>A0A1A9X1A0_9MUSC</name>
<reference evidence="11" key="2">
    <citation type="submission" date="2020-05" db="UniProtKB">
        <authorList>
            <consortium name="EnsemblMetazoa"/>
        </authorList>
    </citation>
    <scope>IDENTIFICATION</scope>
    <source>
        <strain evidence="11">IAEA</strain>
    </source>
</reference>